<dbReference type="PANTHER" id="PTHR34180:SF1">
    <property type="entry name" value="BETA-ALANYL-DOPAMINE_CARCININE HYDROLASE"/>
    <property type="match status" value="1"/>
</dbReference>
<dbReference type="GeneID" id="100162707"/>
<evidence type="ECO:0000259" key="1">
    <source>
        <dbReference type="Pfam" id="PF03417"/>
    </source>
</evidence>
<protein>
    <recommendedName>
        <fullName evidence="1">Peptidase C45 hydrolase domain-containing protein</fullName>
    </recommendedName>
</protein>
<organism evidence="2 3">
    <name type="scientific">Acyrthosiphon pisum</name>
    <name type="common">Pea aphid</name>
    <dbReference type="NCBI Taxonomy" id="7029"/>
    <lineage>
        <taxon>Eukaryota</taxon>
        <taxon>Metazoa</taxon>
        <taxon>Ecdysozoa</taxon>
        <taxon>Arthropoda</taxon>
        <taxon>Hexapoda</taxon>
        <taxon>Insecta</taxon>
        <taxon>Pterygota</taxon>
        <taxon>Neoptera</taxon>
        <taxon>Paraneoptera</taxon>
        <taxon>Hemiptera</taxon>
        <taxon>Sternorrhyncha</taxon>
        <taxon>Aphidomorpha</taxon>
        <taxon>Aphidoidea</taxon>
        <taxon>Aphididae</taxon>
        <taxon>Macrosiphini</taxon>
        <taxon>Acyrthosiphon</taxon>
    </lineage>
</organism>
<evidence type="ECO:0000313" key="2">
    <source>
        <dbReference type="EnsemblMetazoa" id="XP_029342968.1"/>
    </source>
</evidence>
<dbReference type="RefSeq" id="XP_029342968.1">
    <property type="nucleotide sequence ID" value="XM_029487108.1"/>
</dbReference>
<evidence type="ECO:0000313" key="3">
    <source>
        <dbReference type="Proteomes" id="UP000007819"/>
    </source>
</evidence>
<dbReference type="Proteomes" id="UP000007819">
    <property type="component" value="Chromosome A1"/>
</dbReference>
<dbReference type="OrthoDB" id="189997at2759"/>
<dbReference type="InterPro" id="IPR005079">
    <property type="entry name" value="Peptidase_C45_hydrolase"/>
</dbReference>
<dbReference type="Pfam" id="PF03417">
    <property type="entry name" value="AAT"/>
    <property type="match status" value="1"/>
</dbReference>
<dbReference type="InterPro" id="IPR047801">
    <property type="entry name" value="Peptidase_C45"/>
</dbReference>
<dbReference type="EnsemblMetazoa" id="XM_029487109.1">
    <property type="protein sequence ID" value="XP_029342969.1"/>
    <property type="gene ID" value="LOC100162707"/>
</dbReference>
<dbReference type="AlphaFoldDB" id="A0A8R2JND6"/>
<keyword evidence="3" id="KW-1185">Reference proteome</keyword>
<sequence>MMKYSIELSNKNLLIIQTIQMRINYYKRDRIPKSVYRRQNCVPLVYVTGSHYEVGYMVGQTFGKVIRDFVDTYEPLKEYLKIYETSADGRQVYNECLETTDKYFPQYLVELKGMATGANVPFHKLFLIHLDDILVSNVRDTSADTSAGCSTLMVNIPCKGQFIGHNEDALNTTINHFYIVSAHIKPNGKEGGGIFPIREEKWEAMTYAGSLSGYASGHNYHGLVFSINTIFAKKLRRNKIPRVFLTRALLASKANINEIQEILTNHGAGTADAFHVNAGFLDGSRCTRVFYSIEVIPSETNRKSEVIVRSIDIASTSFYTNKLHFSDCEELKESGWESSVAREKTFEEIMLQDNISSLADILRILGSTRGGEWQIFRDRANDFVNTINLGVFDFIERTWMIWTNNPLTNPPIIKLPLKFTTFISPTTDIGTENQPYIHRIMSGVSDIYKNSLEKFKKMFDIKLY</sequence>
<reference evidence="3" key="1">
    <citation type="submission" date="2010-06" db="EMBL/GenBank/DDBJ databases">
        <authorList>
            <person name="Jiang H."/>
            <person name="Abraham K."/>
            <person name="Ali S."/>
            <person name="Alsbrooks S.L."/>
            <person name="Anim B.N."/>
            <person name="Anosike U.S."/>
            <person name="Attaway T."/>
            <person name="Bandaranaike D.P."/>
            <person name="Battles P.K."/>
            <person name="Bell S.N."/>
            <person name="Bell A.V."/>
            <person name="Beltran B."/>
            <person name="Bickham C."/>
            <person name="Bustamante Y."/>
            <person name="Caleb T."/>
            <person name="Canada A."/>
            <person name="Cardenas V."/>
            <person name="Carter K."/>
            <person name="Chacko J."/>
            <person name="Chandrabose M.N."/>
            <person name="Chavez D."/>
            <person name="Chavez A."/>
            <person name="Chen L."/>
            <person name="Chu H.-S."/>
            <person name="Claassen K.J."/>
            <person name="Cockrell R."/>
            <person name="Collins M."/>
            <person name="Cooper J.A."/>
            <person name="Cree A."/>
            <person name="Curry S.M."/>
            <person name="Da Y."/>
            <person name="Dao M.D."/>
            <person name="Das B."/>
            <person name="Davila M.-L."/>
            <person name="Davy-Carroll L."/>
            <person name="Denson S."/>
            <person name="Dinh H."/>
            <person name="Ebong V.E."/>
            <person name="Edwards J.R."/>
            <person name="Egan A."/>
            <person name="El-Daye J."/>
            <person name="Escobedo L."/>
            <person name="Fernandez S."/>
            <person name="Fernando P.R."/>
            <person name="Flagg N."/>
            <person name="Forbes L.D."/>
            <person name="Fowler R.G."/>
            <person name="Fu Q."/>
            <person name="Gabisi R.A."/>
            <person name="Ganer J."/>
            <person name="Garbino Pronczuk A."/>
            <person name="Garcia R.M."/>
            <person name="Garner T."/>
            <person name="Garrett T.E."/>
            <person name="Gonzalez D.A."/>
            <person name="Hamid H."/>
            <person name="Hawkins E.S."/>
            <person name="Hirani K."/>
            <person name="Hogues M.E."/>
            <person name="Hollins B."/>
            <person name="Hsiao C.-H."/>
            <person name="Jabil R."/>
            <person name="James M.L."/>
            <person name="Jhangiani S.N."/>
            <person name="Johnson B."/>
            <person name="Johnson Q."/>
            <person name="Joshi V."/>
            <person name="Kalu J.B."/>
            <person name="Kam C."/>
            <person name="Kashfia A."/>
            <person name="Keebler J."/>
            <person name="Kisamo H."/>
            <person name="Kovar C.L."/>
            <person name="Lago L.A."/>
            <person name="Lai C.-Y."/>
            <person name="Laidlaw J."/>
            <person name="Lara F."/>
            <person name="Le T.-K."/>
            <person name="Lee S.L."/>
            <person name="Legall F.H."/>
            <person name="Lemon S.J."/>
            <person name="Lewis L.R."/>
            <person name="Li B."/>
            <person name="Liu Y."/>
            <person name="Liu Y.-S."/>
            <person name="Lopez J."/>
            <person name="Lozado R.J."/>
            <person name="Lu J."/>
            <person name="Madu R.C."/>
            <person name="Maheshwari M."/>
            <person name="Maheshwari R."/>
            <person name="Malloy K."/>
            <person name="Martinez E."/>
            <person name="Mathew T."/>
            <person name="Mercado I.C."/>
            <person name="Mercado C."/>
            <person name="Meyer B."/>
            <person name="Montgomery K."/>
            <person name="Morgan M.B."/>
            <person name="Munidasa M."/>
            <person name="Nazareth L.V."/>
            <person name="Nelson J."/>
            <person name="Ng B.M."/>
            <person name="Nguyen N.B."/>
            <person name="Nguyen P.Q."/>
            <person name="Nguyen T."/>
            <person name="Obregon M."/>
            <person name="Okwuonu G.O."/>
            <person name="Onwere C.G."/>
            <person name="Orozco G."/>
            <person name="Parra A."/>
            <person name="Patel S."/>
            <person name="Patil S."/>
            <person name="Perez A."/>
            <person name="Perez Y."/>
            <person name="Pham C."/>
            <person name="Primus E.L."/>
            <person name="Pu L.-L."/>
            <person name="Puazo M."/>
            <person name="Qin X."/>
            <person name="Quiroz J.B."/>
            <person name="Reese J."/>
            <person name="Richards S."/>
            <person name="Rives C.M."/>
            <person name="Robberts R."/>
            <person name="Ruiz S.J."/>
            <person name="Ruiz M.J."/>
            <person name="Santibanez J."/>
            <person name="Schneider B.W."/>
            <person name="Sisson I."/>
            <person name="Smith M."/>
            <person name="Sodergren E."/>
            <person name="Song X.-Z."/>
            <person name="Song B.B."/>
            <person name="Summersgill H."/>
            <person name="Thelus R."/>
            <person name="Thornton R.D."/>
            <person name="Trejos Z.Y."/>
            <person name="Usmani K."/>
            <person name="Vattathil S."/>
            <person name="Villasana D."/>
            <person name="Walker D.L."/>
            <person name="Wang S."/>
            <person name="Wang K."/>
            <person name="White C.S."/>
            <person name="Williams A.C."/>
            <person name="Williamson J."/>
            <person name="Wilson K."/>
            <person name="Woghiren I.O."/>
            <person name="Woodworth J.R."/>
            <person name="Worley K.C."/>
            <person name="Wright R.A."/>
            <person name="Wu W."/>
            <person name="Young L."/>
            <person name="Zhang L."/>
            <person name="Zhang J."/>
            <person name="Zhu Y."/>
            <person name="Muzny D.M."/>
            <person name="Weinstock G."/>
            <person name="Gibbs R.A."/>
        </authorList>
    </citation>
    <scope>NUCLEOTIDE SEQUENCE [LARGE SCALE GENOMIC DNA]</scope>
    <source>
        <strain evidence="3">LSR1</strain>
    </source>
</reference>
<dbReference type="EnsemblMetazoa" id="XM_029487108.1">
    <property type="protein sequence ID" value="XP_029342968.1"/>
    <property type="gene ID" value="LOC100162707"/>
</dbReference>
<accession>A0A8R2JND6</accession>
<dbReference type="RefSeq" id="XP_029342969.1">
    <property type="nucleotide sequence ID" value="XM_029487109.1"/>
</dbReference>
<dbReference type="Gene3D" id="3.60.60.10">
    <property type="entry name" value="Penicillin V Acylase, Chain A"/>
    <property type="match status" value="1"/>
</dbReference>
<feature type="domain" description="Peptidase C45 hydrolase" evidence="1">
    <location>
        <begin position="160"/>
        <end position="406"/>
    </location>
</feature>
<name>A0A8R2JND6_ACYPI</name>
<dbReference type="InterPro" id="IPR047794">
    <property type="entry name" value="C45_proenzyme-like"/>
</dbReference>
<dbReference type="PANTHER" id="PTHR34180">
    <property type="entry name" value="PEPTIDASE C45"/>
    <property type="match status" value="1"/>
</dbReference>
<reference evidence="2" key="2">
    <citation type="submission" date="2022-06" db="UniProtKB">
        <authorList>
            <consortium name="EnsemblMetazoa"/>
        </authorList>
    </citation>
    <scope>IDENTIFICATION</scope>
</reference>
<proteinExistence type="predicted"/>
<dbReference type="NCBIfam" id="NF040521">
    <property type="entry name" value="C45_proenzyme"/>
    <property type="match status" value="1"/>
</dbReference>